<feature type="region of interest" description="Disordered" evidence="1">
    <location>
        <begin position="339"/>
        <end position="389"/>
    </location>
</feature>
<accession>A0A6A6F6Z1</accession>
<proteinExistence type="predicted"/>
<gene>
    <name evidence="2" type="ORF">CERZMDRAFT_49885</name>
</gene>
<dbReference type="AlphaFoldDB" id="A0A6A6F6Z1"/>
<dbReference type="EMBL" id="ML992697">
    <property type="protein sequence ID" value="KAF2208117.1"/>
    <property type="molecule type" value="Genomic_DNA"/>
</dbReference>
<reference evidence="2" key="1">
    <citation type="journal article" date="2020" name="Stud. Mycol.">
        <title>101 Dothideomycetes genomes: a test case for predicting lifestyles and emergence of pathogens.</title>
        <authorList>
            <person name="Haridas S."/>
            <person name="Albert R."/>
            <person name="Binder M."/>
            <person name="Bloem J."/>
            <person name="Labutti K."/>
            <person name="Salamov A."/>
            <person name="Andreopoulos B."/>
            <person name="Baker S."/>
            <person name="Barry K."/>
            <person name="Bills G."/>
            <person name="Bluhm B."/>
            <person name="Cannon C."/>
            <person name="Castanera R."/>
            <person name="Culley D."/>
            <person name="Daum C."/>
            <person name="Ezra D."/>
            <person name="Gonzalez J."/>
            <person name="Henrissat B."/>
            <person name="Kuo A."/>
            <person name="Liang C."/>
            <person name="Lipzen A."/>
            <person name="Lutzoni F."/>
            <person name="Magnuson J."/>
            <person name="Mondo S."/>
            <person name="Nolan M."/>
            <person name="Ohm R."/>
            <person name="Pangilinan J."/>
            <person name="Park H.-J."/>
            <person name="Ramirez L."/>
            <person name="Alfaro M."/>
            <person name="Sun H."/>
            <person name="Tritt A."/>
            <person name="Yoshinaga Y."/>
            <person name="Zwiers L.-H."/>
            <person name="Turgeon B."/>
            <person name="Goodwin S."/>
            <person name="Spatafora J."/>
            <person name="Crous P."/>
            <person name="Grigoriev I."/>
        </authorList>
    </citation>
    <scope>NUCLEOTIDE SEQUENCE</scope>
    <source>
        <strain evidence="2">SCOH1-5</strain>
    </source>
</reference>
<keyword evidence="3" id="KW-1185">Reference proteome</keyword>
<organism evidence="2 3">
    <name type="scientific">Cercospora zeae-maydis SCOH1-5</name>
    <dbReference type="NCBI Taxonomy" id="717836"/>
    <lineage>
        <taxon>Eukaryota</taxon>
        <taxon>Fungi</taxon>
        <taxon>Dikarya</taxon>
        <taxon>Ascomycota</taxon>
        <taxon>Pezizomycotina</taxon>
        <taxon>Dothideomycetes</taxon>
        <taxon>Dothideomycetidae</taxon>
        <taxon>Mycosphaerellales</taxon>
        <taxon>Mycosphaerellaceae</taxon>
        <taxon>Cercospora</taxon>
    </lineage>
</organism>
<sequence length="453" mass="51444">MLRARRLSLRIAFRPWTAEVAPLRRSFARRGELPPSQPNAGNARSRNGHQNIDNPHAKPVPSIDTHAAPAPKPSLIEQLFPEETKRYEKQQQAAAREVPKLPLDALPPVPKRPRKIQEENENVDESSKLRRLRSAIEHAPPGAAVLVLRNASKNLTTEDFRRLIPQGRHIEGWTLQESDILQVIPGRDLQTLEQLPTYYIIFSSEVGAFTYQQHVVRIHKLASIHTPTSNTSPIPPPPGYMIEGLDAHAAIEAYALKPPSQQLELHQLRRPFSPMIDSILAYGGYRAIVQRQGKMPFEVRLTMDGPQLHTSRLRHIFLETAKERNLSWSGGQNMELSITRWEPQVSPKSADTSEYAAKNVPRPGDEEEEEQQQEQAAGNEQGKKRSRKAKLQDILKQLPKRTPPHVFIVGFHTHDAAQSFVMHWHMRKLKEPDPRASYVEEDAPPVAHVELLW</sequence>
<evidence type="ECO:0000256" key="1">
    <source>
        <dbReference type="SAM" id="MobiDB-lite"/>
    </source>
</evidence>
<evidence type="ECO:0000313" key="2">
    <source>
        <dbReference type="EMBL" id="KAF2208117.1"/>
    </source>
</evidence>
<feature type="region of interest" description="Disordered" evidence="1">
    <location>
        <begin position="28"/>
        <end position="73"/>
    </location>
</feature>
<dbReference type="OrthoDB" id="5332316at2759"/>
<feature type="compositionally biased region" description="Polar residues" evidence="1">
    <location>
        <begin position="38"/>
        <end position="53"/>
    </location>
</feature>
<feature type="region of interest" description="Disordered" evidence="1">
    <location>
        <begin position="86"/>
        <end position="111"/>
    </location>
</feature>
<protein>
    <submittedName>
        <fullName evidence="2">Uncharacterized protein</fullName>
    </submittedName>
</protein>
<dbReference type="Proteomes" id="UP000799539">
    <property type="component" value="Unassembled WGS sequence"/>
</dbReference>
<evidence type="ECO:0000313" key="3">
    <source>
        <dbReference type="Proteomes" id="UP000799539"/>
    </source>
</evidence>
<name>A0A6A6F6Z1_9PEZI</name>